<dbReference type="AlphaFoldDB" id="A0A3D8RWJ7"/>
<feature type="region of interest" description="Disordered" evidence="1">
    <location>
        <begin position="84"/>
        <end position="276"/>
    </location>
</feature>
<evidence type="ECO:0000313" key="3">
    <source>
        <dbReference type="Proteomes" id="UP000256328"/>
    </source>
</evidence>
<sequence length="276" mass="29472">MEIPFTEAEKRFVLAEAIKTSNVPLQQLLELLQYGRYQPDWPGALLPAGRSLRSCVNVYNELMGTSQPATYAVQNPKRKFDVVDSTTEPANQARQPMSLPLSSARVLQPKPAPNGSPRLVSQSAPATKPRKRGRPSKADIEARKAEEAIHDSPSLPGPRGEHPYLGGRSVESQTGPQVAIAPTSADSLHQPSPDIGTQDPTGEAGGKKKRGRPSSRKSMVSDSDEAVTGIGSSRDPPAATGRAYTPASPTQKPGSLPQVLHEHGTDDSSVSQQPRP</sequence>
<organism evidence="2 3">
    <name type="scientific">Coleophoma crateriformis</name>
    <dbReference type="NCBI Taxonomy" id="565419"/>
    <lineage>
        <taxon>Eukaryota</taxon>
        <taxon>Fungi</taxon>
        <taxon>Dikarya</taxon>
        <taxon>Ascomycota</taxon>
        <taxon>Pezizomycotina</taxon>
        <taxon>Leotiomycetes</taxon>
        <taxon>Helotiales</taxon>
        <taxon>Dermateaceae</taxon>
        <taxon>Coleophoma</taxon>
    </lineage>
</organism>
<evidence type="ECO:0000256" key="1">
    <source>
        <dbReference type="SAM" id="MobiDB-lite"/>
    </source>
</evidence>
<feature type="compositionally biased region" description="Polar residues" evidence="1">
    <location>
        <begin position="84"/>
        <end position="95"/>
    </location>
</feature>
<name>A0A3D8RWJ7_9HELO</name>
<accession>A0A3D8RWJ7</accession>
<proteinExistence type="predicted"/>
<reference evidence="2 3" key="1">
    <citation type="journal article" date="2018" name="IMA Fungus">
        <title>IMA Genome-F 9: Draft genome sequence of Annulohypoxylon stygium, Aspergillus mulundensis, Berkeleyomyces basicola (syn. Thielaviopsis basicola), Ceratocystis smalleyi, two Cercospora beticola strains, Coleophoma cylindrospora, Fusarium fracticaudum, Phialophora cf. hyalina, and Morchella septimelata.</title>
        <authorList>
            <person name="Wingfield B.D."/>
            <person name="Bills G.F."/>
            <person name="Dong Y."/>
            <person name="Huang W."/>
            <person name="Nel W.J."/>
            <person name="Swalarsk-Parry B.S."/>
            <person name="Vaghefi N."/>
            <person name="Wilken P.M."/>
            <person name="An Z."/>
            <person name="de Beer Z.W."/>
            <person name="De Vos L."/>
            <person name="Chen L."/>
            <person name="Duong T.A."/>
            <person name="Gao Y."/>
            <person name="Hammerbacher A."/>
            <person name="Kikkert J.R."/>
            <person name="Li Y."/>
            <person name="Li H."/>
            <person name="Li K."/>
            <person name="Li Q."/>
            <person name="Liu X."/>
            <person name="Ma X."/>
            <person name="Naidoo K."/>
            <person name="Pethybridge S.J."/>
            <person name="Sun J."/>
            <person name="Steenkamp E.T."/>
            <person name="van der Nest M.A."/>
            <person name="van Wyk S."/>
            <person name="Wingfield M.J."/>
            <person name="Xiong C."/>
            <person name="Yue Q."/>
            <person name="Zhang X."/>
        </authorList>
    </citation>
    <scope>NUCLEOTIDE SEQUENCE [LARGE SCALE GENOMIC DNA]</scope>
    <source>
        <strain evidence="2 3">BP5796</strain>
    </source>
</reference>
<dbReference type="Proteomes" id="UP000256328">
    <property type="component" value="Unassembled WGS sequence"/>
</dbReference>
<feature type="compositionally biased region" description="Basic and acidic residues" evidence="1">
    <location>
        <begin position="136"/>
        <end position="150"/>
    </location>
</feature>
<comment type="caution">
    <text evidence="2">The sequence shown here is derived from an EMBL/GenBank/DDBJ whole genome shotgun (WGS) entry which is preliminary data.</text>
</comment>
<gene>
    <name evidence="2" type="ORF">BP5796_06269</name>
</gene>
<evidence type="ECO:0000313" key="2">
    <source>
        <dbReference type="EMBL" id="RDW78417.1"/>
    </source>
</evidence>
<dbReference type="OrthoDB" id="5371646at2759"/>
<keyword evidence="3" id="KW-1185">Reference proteome</keyword>
<protein>
    <submittedName>
        <fullName evidence="2">Uncharacterized protein</fullName>
    </submittedName>
</protein>
<feature type="compositionally biased region" description="Polar residues" evidence="1">
    <location>
        <begin position="267"/>
        <end position="276"/>
    </location>
</feature>
<dbReference type="EMBL" id="PDLN01000008">
    <property type="protein sequence ID" value="RDW78417.1"/>
    <property type="molecule type" value="Genomic_DNA"/>
</dbReference>